<dbReference type="SUPFAM" id="SSF103473">
    <property type="entry name" value="MFS general substrate transporter"/>
    <property type="match status" value="1"/>
</dbReference>
<name>A0A926NBP9_9BACL</name>
<feature type="domain" description="Major facilitator superfamily (MFS) profile" evidence="7">
    <location>
        <begin position="1"/>
        <end position="414"/>
    </location>
</feature>
<dbReference type="InterPro" id="IPR050495">
    <property type="entry name" value="ATG22/LtaA_families"/>
</dbReference>
<dbReference type="EMBL" id="JACXAH010000010">
    <property type="protein sequence ID" value="MBD1372410.1"/>
    <property type="molecule type" value="Genomic_DNA"/>
</dbReference>
<keyword evidence="2" id="KW-0813">Transport</keyword>
<dbReference type="CDD" id="cd17482">
    <property type="entry name" value="MFS_YxiO_like"/>
    <property type="match status" value="1"/>
</dbReference>
<dbReference type="InterPro" id="IPR020846">
    <property type="entry name" value="MFS_dom"/>
</dbReference>
<dbReference type="Gene3D" id="1.20.1250.20">
    <property type="entry name" value="MFS general substrate transporter like domains"/>
    <property type="match status" value="2"/>
</dbReference>
<feature type="transmembrane region" description="Helical" evidence="6">
    <location>
        <begin position="48"/>
        <end position="68"/>
    </location>
</feature>
<dbReference type="InterPro" id="IPR036259">
    <property type="entry name" value="MFS_trans_sf"/>
</dbReference>
<keyword evidence="5 6" id="KW-0472">Membrane</keyword>
<feature type="transmembrane region" description="Helical" evidence="6">
    <location>
        <begin position="301"/>
        <end position="319"/>
    </location>
</feature>
<keyword evidence="9" id="KW-1185">Reference proteome</keyword>
<feature type="transmembrane region" description="Helical" evidence="6">
    <location>
        <begin position="271"/>
        <end position="289"/>
    </location>
</feature>
<feature type="transmembrane region" description="Helical" evidence="6">
    <location>
        <begin position="80"/>
        <end position="98"/>
    </location>
</feature>
<gene>
    <name evidence="8" type="ORF">IC620_08570</name>
</gene>
<evidence type="ECO:0000259" key="7">
    <source>
        <dbReference type="PROSITE" id="PS50850"/>
    </source>
</evidence>
<organism evidence="8 9">
    <name type="scientific">Polycladospora coralii</name>
    <dbReference type="NCBI Taxonomy" id="2771432"/>
    <lineage>
        <taxon>Bacteria</taxon>
        <taxon>Bacillati</taxon>
        <taxon>Bacillota</taxon>
        <taxon>Bacilli</taxon>
        <taxon>Bacillales</taxon>
        <taxon>Thermoactinomycetaceae</taxon>
        <taxon>Polycladospora</taxon>
    </lineage>
</organism>
<comment type="subcellular location">
    <subcellularLocation>
        <location evidence="1">Cell membrane</location>
        <topology evidence="1">Multi-pass membrane protein</topology>
    </subcellularLocation>
</comment>
<feature type="transmembrane region" description="Helical" evidence="6">
    <location>
        <begin position="104"/>
        <end position="124"/>
    </location>
</feature>
<dbReference type="RefSeq" id="WP_191141948.1">
    <property type="nucleotide sequence ID" value="NZ_JACXAH010000010.1"/>
</dbReference>
<feature type="transmembrane region" description="Helical" evidence="6">
    <location>
        <begin position="236"/>
        <end position="259"/>
    </location>
</feature>
<evidence type="ECO:0000313" key="8">
    <source>
        <dbReference type="EMBL" id="MBD1372410.1"/>
    </source>
</evidence>
<dbReference type="Proteomes" id="UP000661691">
    <property type="component" value="Unassembled WGS sequence"/>
</dbReference>
<evidence type="ECO:0000256" key="2">
    <source>
        <dbReference type="ARBA" id="ARBA00022448"/>
    </source>
</evidence>
<evidence type="ECO:0000256" key="6">
    <source>
        <dbReference type="SAM" id="Phobius"/>
    </source>
</evidence>
<dbReference type="AlphaFoldDB" id="A0A926NBP9"/>
<sequence>MDKKAVRSWAMYDWANSAFATIIIAAVMPIFYSKVAANTLAPATATAYWGYTQSISLILVVILSPLLGAIADASNSKKKFLRFFVIMGVLATTLMFTIGEGDWLWASLLLIVGTLGFSGANVFYDAFLSDVAPEKDRDMVSAKGFSYGYVGGGSILALSLALITFHDKVGISSLSATQISFFATGIWWLLFSIPIFRNVHEKKIIQGVKQPPMATALNGFRSVWQTIRAIKQYPELLKFLIAFWFFSDGINTIVKMSVIFGAEIGIGQQDLITALLITQFVGFPCTLFFGKIASKFGSKLTLVITLCVYLFITILGYRMENALDFYILATLVGTVQGGSQALARSIFTRIVPAHRNAEFFGFYGLSGKFAAIFGPAAVAIIGQLTGSNRTGIASVAFFFIVGIIMLFFVNLDKGKEEAEAAVARELNQ</sequence>
<proteinExistence type="predicted"/>
<evidence type="ECO:0000256" key="4">
    <source>
        <dbReference type="ARBA" id="ARBA00022989"/>
    </source>
</evidence>
<feature type="transmembrane region" description="Helical" evidence="6">
    <location>
        <begin position="359"/>
        <end position="384"/>
    </location>
</feature>
<evidence type="ECO:0000256" key="5">
    <source>
        <dbReference type="ARBA" id="ARBA00023136"/>
    </source>
</evidence>
<reference evidence="9" key="1">
    <citation type="submission" date="2022-10" db="EMBL/GenBank/DDBJ databases">
        <title>A novel bacterium of genus Hazenella, isolated from South China Sea.</title>
        <authorList>
            <person name="Huang H."/>
            <person name="Mo K."/>
            <person name="Hu Y."/>
        </authorList>
    </citation>
    <scope>NUCLEOTIDE SEQUENCE [LARGE SCALE GENOMIC DNA]</scope>
    <source>
        <strain evidence="9">IB182357</strain>
    </source>
</reference>
<dbReference type="Pfam" id="PF11700">
    <property type="entry name" value="ATG22"/>
    <property type="match status" value="1"/>
</dbReference>
<accession>A0A926NBP9</accession>
<feature type="transmembrane region" description="Helical" evidence="6">
    <location>
        <begin position="325"/>
        <end position="347"/>
    </location>
</feature>
<dbReference type="PANTHER" id="PTHR23519">
    <property type="entry name" value="AUTOPHAGY-RELATED PROTEIN 22"/>
    <property type="match status" value="1"/>
</dbReference>
<dbReference type="GO" id="GO:0005886">
    <property type="term" value="C:plasma membrane"/>
    <property type="evidence" value="ECO:0007669"/>
    <property type="project" value="UniProtKB-SubCell"/>
</dbReference>
<evidence type="ECO:0000256" key="3">
    <source>
        <dbReference type="ARBA" id="ARBA00022692"/>
    </source>
</evidence>
<comment type="caution">
    <text evidence="8">The sequence shown here is derived from an EMBL/GenBank/DDBJ whole genome shotgun (WGS) entry which is preliminary data.</text>
</comment>
<dbReference type="GO" id="GO:0022857">
    <property type="term" value="F:transmembrane transporter activity"/>
    <property type="evidence" value="ECO:0007669"/>
    <property type="project" value="InterPro"/>
</dbReference>
<feature type="transmembrane region" description="Helical" evidence="6">
    <location>
        <begin position="145"/>
        <end position="165"/>
    </location>
</feature>
<evidence type="ECO:0000256" key="1">
    <source>
        <dbReference type="ARBA" id="ARBA00004651"/>
    </source>
</evidence>
<dbReference type="PROSITE" id="PS50850">
    <property type="entry name" value="MFS"/>
    <property type="match status" value="1"/>
</dbReference>
<feature type="transmembrane region" description="Helical" evidence="6">
    <location>
        <begin position="177"/>
        <end position="196"/>
    </location>
</feature>
<dbReference type="PANTHER" id="PTHR23519:SF1">
    <property type="entry name" value="AUTOPHAGY-RELATED PROTEIN 22"/>
    <property type="match status" value="1"/>
</dbReference>
<feature type="transmembrane region" description="Helical" evidence="6">
    <location>
        <begin position="12"/>
        <end position="32"/>
    </location>
</feature>
<evidence type="ECO:0000313" key="9">
    <source>
        <dbReference type="Proteomes" id="UP000661691"/>
    </source>
</evidence>
<dbReference type="InterPro" id="IPR024671">
    <property type="entry name" value="Atg22-like"/>
</dbReference>
<keyword evidence="3 6" id="KW-0812">Transmembrane</keyword>
<protein>
    <submittedName>
        <fullName evidence="8">MFS transporter</fullName>
    </submittedName>
</protein>
<feature type="transmembrane region" description="Helical" evidence="6">
    <location>
        <begin position="390"/>
        <end position="409"/>
    </location>
</feature>
<keyword evidence="4 6" id="KW-1133">Transmembrane helix</keyword>